<dbReference type="AlphaFoldDB" id="A0A5B7HR07"/>
<organism evidence="1 2">
    <name type="scientific">Portunus trituberculatus</name>
    <name type="common">Swimming crab</name>
    <name type="synonym">Neptunus trituberculatus</name>
    <dbReference type="NCBI Taxonomy" id="210409"/>
    <lineage>
        <taxon>Eukaryota</taxon>
        <taxon>Metazoa</taxon>
        <taxon>Ecdysozoa</taxon>
        <taxon>Arthropoda</taxon>
        <taxon>Crustacea</taxon>
        <taxon>Multicrustacea</taxon>
        <taxon>Malacostraca</taxon>
        <taxon>Eumalacostraca</taxon>
        <taxon>Eucarida</taxon>
        <taxon>Decapoda</taxon>
        <taxon>Pleocyemata</taxon>
        <taxon>Brachyura</taxon>
        <taxon>Eubrachyura</taxon>
        <taxon>Portunoidea</taxon>
        <taxon>Portunidae</taxon>
        <taxon>Portuninae</taxon>
        <taxon>Portunus</taxon>
    </lineage>
</organism>
<keyword evidence="2" id="KW-1185">Reference proteome</keyword>
<dbReference type="EMBL" id="VSRR010033276">
    <property type="protein sequence ID" value="MPC71647.1"/>
    <property type="molecule type" value="Genomic_DNA"/>
</dbReference>
<protein>
    <submittedName>
        <fullName evidence="1">Uncharacterized protein</fullName>
    </submittedName>
</protein>
<sequence>MGNFVFQRPLRVRTSYVLIPCTLCVPMSLSVTSLVTSLLRPVTPNVLRSWPPSLALPSQPLQETVDPAKHTGRLPTPALIYRLTLQLGTE</sequence>
<comment type="caution">
    <text evidence="1">The sequence shown here is derived from an EMBL/GenBank/DDBJ whole genome shotgun (WGS) entry which is preliminary data.</text>
</comment>
<gene>
    <name evidence="1" type="ORF">E2C01_065931</name>
</gene>
<evidence type="ECO:0000313" key="1">
    <source>
        <dbReference type="EMBL" id="MPC71647.1"/>
    </source>
</evidence>
<reference evidence="1 2" key="1">
    <citation type="submission" date="2019-05" db="EMBL/GenBank/DDBJ databases">
        <title>Another draft genome of Portunus trituberculatus and its Hox gene families provides insights of decapod evolution.</title>
        <authorList>
            <person name="Jeong J.-H."/>
            <person name="Song I."/>
            <person name="Kim S."/>
            <person name="Choi T."/>
            <person name="Kim D."/>
            <person name="Ryu S."/>
            <person name="Kim W."/>
        </authorList>
    </citation>
    <scope>NUCLEOTIDE SEQUENCE [LARGE SCALE GENOMIC DNA]</scope>
    <source>
        <tissue evidence="1">Muscle</tissue>
    </source>
</reference>
<name>A0A5B7HR07_PORTR</name>
<proteinExistence type="predicted"/>
<evidence type="ECO:0000313" key="2">
    <source>
        <dbReference type="Proteomes" id="UP000324222"/>
    </source>
</evidence>
<accession>A0A5B7HR07</accession>
<dbReference type="Proteomes" id="UP000324222">
    <property type="component" value="Unassembled WGS sequence"/>
</dbReference>